<accession>A0A419T547</accession>
<keyword evidence="3" id="KW-1185">Reference proteome</keyword>
<keyword evidence="1" id="KW-1133">Transmembrane helix</keyword>
<evidence type="ECO:0000313" key="2">
    <source>
        <dbReference type="EMBL" id="RKD32565.1"/>
    </source>
</evidence>
<protein>
    <recommendedName>
        <fullName evidence="4">TM2 domain-containing protein</fullName>
    </recommendedName>
</protein>
<dbReference type="RefSeq" id="WP_120168419.1">
    <property type="nucleotide sequence ID" value="NZ_MCIB01000010.1"/>
</dbReference>
<name>A0A419T547_9FIRM</name>
<feature type="transmembrane region" description="Helical" evidence="1">
    <location>
        <begin position="45"/>
        <end position="61"/>
    </location>
</feature>
<dbReference type="AlphaFoldDB" id="A0A419T547"/>
<keyword evidence="1" id="KW-0472">Membrane</keyword>
<feature type="transmembrane region" description="Helical" evidence="1">
    <location>
        <begin position="20"/>
        <end position="38"/>
    </location>
</feature>
<comment type="caution">
    <text evidence="2">The sequence shown here is derived from an EMBL/GenBank/DDBJ whole genome shotgun (WGS) entry which is preliminary data.</text>
</comment>
<dbReference type="Proteomes" id="UP000284177">
    <property type="component" value="Unassembled WGS sequence"/>
</dbReference>
<dbReference type="OrthoDB" id="82335at2"/>
<dbReference type="EMBL" id="MCIB01000010">
    <property type="protein sequence ID" value="RKD32565.1"/>
    <property type="molecule type" value="Genomic_DNA"/>
</dbReference>
<reference evidence="2 3" key="1">
    <citation type="submission" date="2016-08" db="EMBL/GenBank/DDBJ databases">
        <title>Novel Firmicutes and Novel Genomes.</title>
        <authorList>
            <person name="Poppleton D.I."/>
            <person name="Gribaldo S."/>
        </authorList>
    </citation>
    <scope>NUCLEOTIDE SEQUENCE [LARGE SCALE GENOMIC DNA]</scope>
    <source>
        <strain evidence="2 3">CTT3</strain>
    </source>
</reference>
<evidence type="ECO:0000256" key="1">
    <source>
        <dbReference type="SAM" id="Phobius"/>
    </source>
</evidence>
<feature type="transmembrane region" description="Helical" evidence="1">
    <location>
        <begin position="110"/>
        <end position="130"/>
    </location>
</feature>
<organism evidence="2 3">
    <name type="scientific">Thermohalobacter berrensis</name>
    <dbReference type="NCBI Taxonomy" id="99594"/>
    <lineage>
        <taxon>Bacteria</taxon>
        <taxon>Bacillati</taxon>
        <taxon>Bacillota</taxon>
        <taxon>Tissierellia</taxon>
        <taxon>Tissierellales</taxon>
        <taxon>Thermohalobacteraceae</taxon>
        <taxon>Thermohalobacter</taxon>
    </lineage>
</organism>
<keyword evidence="1" id="KW-0812">Transmembrane</keyword>
<proteinExistence type="predicted"/>
<gene>
    <name evidence="2" type="ORF">BET03_10845</name>
</gene>
<sequence length="182" mass="20834">MENKNVESKNTDYNKTYRVSKFWATLFSFIPGAGHMYLGFMNRGLQLITAFFIIISIPNIFHSAEFLNFFSIIVWVYSFFDCYHLRKRLEAQENVKDELILDISSKKLNYSYIGIGLVGFGGLILLEEILSELSIILGPSVYNFVIGSNVLRFLRDSLFPLALIIIGITLLKKGKKVKESQI</sequence>
<evidence type="ECO:0000313" key="3">
    <source>
        <dbReference type="Proteomes" id="UP000284177"/>
    </source>
</evidence>
<feature type="transmembrane region" description="Helical" evidence="1">
    <location>
        <begin position="150"/>
        <end position="171"/>
    </location>
</feature>
<evidence type="ECO:0008006" key="4">
    <source>
        <dbReference type="Google" id="ProtNLM"/>
    </source>
</evidence>